<dbReference type="EMBL" id="SUNJ01011076">
    <property type="protein sequence ID" value="TPP59162.1"/>
    <property type="molecule type" value="Genomic_DNA"/>
</dbReference>
<protein>
    <submittedName>
        <fullName evidence="1">Uncharacterized protein</fullName>
    </submittedName>
</protein>
<keyword evidence="2" id="KW-1185">Reference proteome</keyword>
<gene>
    <name evidence="1" type="ORF">FGIG_11649</name>
</gene>
<name>A0A504YC14_FASGI</name>
<reference evidence="1 2" key="1">
    <citation type="submission" date="2019-04" db="EMBL/GenBank/DDBJ databases">
        <title>Annotation for the trematode Fasciola gigantica.</title>
        <authorList>
            <person name="Choi Y.-J."/>
        </authorList>
    </citation>
    <scope>NUCLEOTIDE SEQUENCE [LARGE SCALE GENOMIC DNA]</scope>
    <source>
        <strain evidence="1">Uganda_cow_1</strain>
    </source>
</reference>
<evidence type="ECO:0000313" key="1">
    <source>
        <dbReference type="EMBL" id="TPP59162.1"/>
    </source>
</evidence>
<proteinExistence type="predicted"/>
<accession>A0A504YC14</accession>
<evidence type="ECO:0000313" key="2">
    <source>
        <dbReference type="Proteomes" id="UP000316759"/>
    </source>
</evidence>
<sequence>MPQSPRRFERKTEFQTTCYVYLWVWKILGIWSKRSTKHSMHCLHERRRRKTHGSPAV</sequence>
<dbReference type="Proteomes" id="UP000316759">
    <property type="component" value="Unassembled WGS sequence"/>
</dbReference>
<organism evidence="1 2">
    <name type="scientific">Fasciola gigantica</name>
    <name type="common">Giant liver fluke</name>
    <dbReference type="NCBI Taxonomy" id="46835"/>
    <lineage>
        <taxon>Eukaryota</taxon>
        <taxon>Metazoa</taxon>
        <taxon>Spiralia</taxon>
        <taxon>Lophotrochozoa</taxon>
        <taxon>Platyhelminthes</taxon>
        <taxon>Trematoda</taxon>
        <taxon>Digenea</taxon>
        <taxon>Plagiorchiida</taxon>
        <taxon>Echinostomata</taxon>
        <taxon>Echinostomatoidea</taxon>
        <taxon>Fasciolidae</taxon>
        <taxon>Fasciola</taxon>
    </lineage>
</organism>
<dbReference type="AlphaFoldDB" id="A0A504YC14"/>
<comment type="caution">
    <text evidence="1">The sequence shown here is derived from an EMBL/GenBank/DDBJ whole genome shotgun (WGS) entry which is preliminary data.</text>
</comment>